<evidence type="ECO:0000313" key="8">
    <source>
        <dbReference type="EMBL" id="KAK7489563.1"/>
    </source>
</evidence>
<dbReference type="EMBL" id="JACVVK020000136">
    <property type="protein sequence ID" value="KAK7489563.1"/>
    <property type="molecule type" value="Genomic_DNA"/>
</dbReference>
<evidence type="ECO:0000256" key="5">
    <source>
        <dbReference type="ARBA" id="ARBA00023136"/>
    </source>
</evidence>
<feature type="transmembrane region" description="Helical" evidence="7">
    <location>
        <begin position="81"/>
        <end position="106"/>
    </location>
</feature>
<comment type="caution">
    <text evidence="7">Lacks conserved residue(s) required for the propagation of feature annotation.</text>
</comment>
<evidence type="ECO:0000256" key="1">
    <source>
        <dbReference type="ARBA" id="ARBA00004141"/>
    </source>
</evidence>
<dbReference type="Pfam" id="PF00335">
    <property type="entry name" value="Tetraspanin"/>
    <property type="match status" value="1"/>
</dbReference>
<dbReference type="PANTHER" id="PTHR19282">
    <property type="entry name" value="TETRASPANIN"/>
    <property type="match status" value="1"/>
</dbReference>
<evidence type="ECO:0000256" key="3">
    <source>
        <dbReference type="ARBA" id="ARBA00022692"/>
    </source>
</evidence>
<dbReference type="CDD" id="cd03127">
    <property type="entry name" value="tetraspanin_LEL"/>
    <property type="match status" value="1"/>
</dbReference>
<dbReference type="InterPro" id="IPR000301">
    <property type="entry name" value="Tetraspanin_animals"/>
</dbReference>
<feature type="disulfide bond" evidence="6">
    <location>
        <begin position="153"/>
        <end position="172"/>
    </location>
</feature>
<organism evidence="8 9">
    <name type="scientific">Batillaria attramentaria</name>
    <dbReference type="NCBI Taxonomy" id="370345"/>
    <lineage>
        <taxon>Eukaryota</taxon>
        <taxon>Metazoa</taxon>
        <taxon>Spiralia</taxon>
        <taxon>Lophotrochozoa</taxon>
        <taxon>Mollusca</taxon>
        <taxon>Gastropoda</taxon>
        <taxon>Caenogastropoda</taxon>
        <taxon>Sorbeoconcha</taxon>
        <taxon>Cerithioidea</taxon>
        <taxon>Batillariidae</taxon>
        <taxon>Batillaria</taxon>
    </lineage>
</organism>
<evidence type="ECO:0000313" key="9">
    <source>
        <dbReference type="Proteomes" id="UP001519460"/>
    </source>
</evidence>
<keyword evidence="5 7" id="KW-0472">Membrane</keyword>
<dbReference type="InterPro" id="IPR018499">
    <property type="entry name" value="Tetraspanin/Peripherin"/>
</dbReference>
<gene>
    <name evidence="8" type="ORF">BaRGS_00019197</name>
</gene>
<comment type="caution">
    <text evidence="8">The sequence shown here is derived from an EMBL/GenBank/DDBJ whole genome shotgun (WGS) entry which is preliminary data.</text>
</comment>
<dbReference type="PANTHER" id="PTHR19282:SF544">
    <property type="entry name" value="TETRASPANIN"/>
    <property type="match status" value="1"/>
</dbReference>
<reference evidence="8 9" key="1">
    <citation type="journal article" date="2023" name="Sci. Data">
        <title>Genome assembly of the Korean intertidal mud-creeper Batillaria attramentaria.</title>
        <authorList>
            <person name="Patra A.K."/>
            <person name="Ho P.T."/>
            <person name="Jun S."/>
            <person name="Lee S.J."/>
            <person name="Kim Y."/>
            <person name="Won Y.J."/>
        </authorList>
    </citation>
    <scope>NUCLEOTIDE SEQUENCE [LARGE SCALE GENOMIC DNA]</scope>
    <source>
        <strain evidence="8">Wonlab-2016</strain>
    </source>
</reference>
<evidence type="ECO:0000256" key="2">
    <source>
        <dbReference type="ARBA" id="ARBA00006840"/>
    </source>
</evidence>
<dbReference type="InterPro" id="IPR008952">
    <property type="entry name" value="Tetraspanin_EC2_sf"/>
</dbReference>
<comment type="similarity">
    <text evidence="2 7">Belongs to the tetraspanin (TM4SF) family.</text>
</comment>
<dbReference type="PIRSF" id="PIRSF002419">
    <property type="entry name" value="Tetraspanin"/>
    <property type="match status" value="1"/>
</dbReference>
<dbReference type="GO" id="GO:0016020">
    <property type="term" value="C:membrane"/>
    <property type="evidence" value="ECO:0007669"/>
    <property type="project" value="UniProtKB-SubCell"/>
</dbReference>
<dbReference type="Proteomes" id="UP001519460">
    <property type="component" value="Unassembled WGS sequence"/>
</dbReference>
<proteinExistence type="inferred from homology"/>
<keyword evidence="4 7" id="KW-1133">Transmembrane helix</keyword>
<keyword evidence="9" id="KW-1185">Reference proteome</keyword>
<dbReference type="AlphaFoldDB" id="A0ABD0KQN2"/>
<feature type="transmembrane region" description="Helical" evidence="7">
    <location>
        <begin position="53"/>
        <end position="74"/>
    </location>
</feature>
<protein>
    <recommendedName>
        <fullName evidence="7">Tetraspanin</fullName>
    </recommendedName>
</protein>
<comment type="subcellular location">
    <subcellularLocation>
        <location evidence="1 7">Membrane</location>
        <topology evidence="1 7">Multi-pass membrane protein</topology>
    </subcellularLocation>
</comment>
<feature type="transmembrane region" description="Helical" evidence="7">
    <location>
        <begin position="205"/>
        <end position="231"/>
    </location>
</feature>
<feature type="disulfide bond" evidence="6">
    <location>
        <begin position="152"/>
        <end position="181"/>
    </location>
</feature>
<accession>A0ABD0KQN2</accession>
<keyword evidence="6" id="KW-1015">Disulfide bond</keyword>
<sequence length="237" mass="26200">MEQILGIAIVGIGVWLVVDKDSGQFVDEFVKETSDDFIINYSRVAEPSFYETLSYLLIAFGAVVVIIAFLGYCGAMRESQVLLGACFCCLFIIFGALVGIGIWVYIEKDDIDVDETRLKPVVREMIDDAIKKYETDDASRDFMDQVQLKFDCCGGSRAVLDYSPMTSIPDSCKLMNRATGCVDPYYEHVKSHIGVKQFFSDKMTIAMAVALGVAGALIVAMIFTLILCCAVRRSGSY</sequence>
<evidence type="ECO:0000256" key="4">
    <source>
        <dbReference type="ARBA" id="ARBA00022989"/>
    </source>
</evidence>
<name>A0ABD0KQN2_9CAEN</name>
<dbReference type="SUPFAM" id="SSF48652">
    <property type="entry name" value="Tetraspanin"/>
    <property type="match status" value="1"/>
</dbReference>
<dbReference type="Gene3D" id="1.10.1450.10">
    <property type="entry name" value="Tetraspanin"/>
    <property type="match status" value="1"/>
</dbReference>
<evidence type="ECO:0000256" key="6">
    <source>
        <dbReference type="PIRSR" id="PIRSR002419-1"/>
    </source>
</evidence>
<evidence type="ECO:0000256" key="7">
    <source>
        <dbReference type="RuleBase" id="RU361218"/>
    </source>
</evidence>
<keyword evidence="3 7" id="KW-0812">Transmembrane</keyword>
<dbReference type="PRINTS" id="PR00259">
    <property type="entry name" value="TMFOUR"/>
</dbReference>